<organism evidence="1 2">
    <name type="scientific">Paenibacillus cookii</name>
    <dbReference type="NCBI Taxonomy" id="157839"/>
    <lineage>
        <taxon>Bacteria</taxon>
        <taxon>Bacillati</taxon>
        <taxon>Bacillota</taxon>
        <taxon>Bacilli</taxon>
        <taxon>Bacillales</taxon>
        <taxon>Paenibacillaceae</taxon>
        <taxon>Paenibacillus</taxon>
    </lineage>
</organism>
<name>A0ABQ4LZH6_9BACL</name>
<dbReference type="EMBL" id="BORW01000020">
    <property type="protein sequence ID" value="GIO68681.1"/>
    <property type="molecule type" value="Genomic_DNA"/>
</dbReference>
<dbReference type="Proteomes" id="UP000680638">
    <property type="component" value="Unassembled WGS sequence"/>
</dbReference>
<proteinExistence type="predicted"/>
<protein>
    <submittedName>
        <fullName evidence="1">Uncharacterized protein</fullName>
    </submittedName>
</protein>
<keyword evidence="2" id="KW-1185">Reference proteome</keyword>
<evidence type="ECO:0000313" key="2">
    <source>
        <dbReference type="Proteomes" id="UP000680638"/>
    </source>
</evidence>
<comment type="caution">
    <text evidence="1">The sequence shown here is derived from an EMBL/GenBank/DDBJ whole genome shotgun (WGS) entry which is preliminary data.</text>
</comment>
<reference evidence="1 2" key="1">
    <citation type="submission" date="2021-03" db="EMBL/GenBank/DDBJ databases">
        <title>Antimicrobial resistance genes in bacteria isolated from Japanese honey, and their potential for conferring macrolide and lincosamide resistance in the American foulbrood pathogen Paenibacillus larvae.</title>
        <authorList>
            <person name="Okamoto M."/>
            <person name="Kumagai M."/>
            <person name="Kanamori H."/>
            <person name="Takamatsu D."/>
        </authorList>
    </citation>
    <scope>NUCLEOTIDE SEQUENCE [LARGE SCALE GENOMIC DNA]</scope>
    <source>
        <strain evidence="1 2">J21TS3</strain>
    </source>
</reference>
<gene>
    <name evidence="1" type="ORF">J21TS3_35020</name>
</gene>
<evidence type="ECO:0000313" key="1">
    <source>
        <dbReference type="EMBL" id="GIO68681.1"/>
    </source>
</evidence>
<accession>A0ABQ4LZH6</accession>
<sequence length="66" mass="7120">MLPTIEPSWDAKAAKNILTKIALRKSSIRGLPHFLKILSGTCVLATSWSSQGAGIDMSVQYPEFSG</sequence>